<dbReference type="EMBL" id="CAJMWT010002175">
    <property type="protein sequence ID" value="CAE6435163.1"/>
    <property type="molecule type" value="Genomic_DNA"/>
</dbReference>
<name>A0A8H3ARP6_9AGAM</name>
<organism evidence="1 2">
    <name type="scientific">Rhizoctonia solani</name>
    <dbReference type="NCBI Taxonomy" id="456999"/>
    <lineage>
        <taxon>Eukaryota</taxon>
        <taxon>Fungi</taxon>
        <taxon>Dikarya</taxon>
        <taxon>Basidiomycota</taxon>
        <taxon>Agaricomycotina</taxon>
        <taxon>Agaricomycetes</taxon>
        <taxon>Cantharellales</taxon>
        <taxon>Ceratobasidiaceae</taxon>
        <taxon>Rhizoctonia</taxon>
    </lineage>
</organism>
<proteinExistence type="predicted"/>
<dbReference type="Proteomes" id="UP000663843">
    <property type="component" value="Unassembled WGS sequence"/>
</dbReference>
<protein>
    <submittedName>
        <fullName evidence="1">Uncharacterized protein</fullName>
    </submittedName>
</protein>
<sequence length="168" mass="18174">MGPVALPILKDLTPPLQLLPKLLAYQLPRLSRLCILDILSNTQLLLVAAVLAPSHLPESIELILRVEITPTGKTGVIGRGLYRLDKGVPCIRSLRLDTYGDLVGQDDLRNMFAPVLSSFPNLEKVMFTSQSLTPDEYMGNCAQVQSDPTSSGPDLSSQSVLTFVSDAG</sequence>
<gene>
    <name evidence="1" type="ORF">RDB_LOCUS68921</name>
</gene>
<evidence type="ECO:0000313" key="2">
    <source>
        <dbReference type="Proteomes" id="UP000663843"/>
    </source>
</evidence>
<accession>A0A8H3ARP6</accession>
<evidence type="ECO:0000313" key="1">
    <source>
        <dbReference type="EMBL" id="CAE6435163.1"/>
    </source>
</evidence>
<reference evidence="1" key="1">
    <citation type="submission" date="2021-01" db="EMBL/GenBank/DDBJ databases">
        <authorList>
            <person name="Kaushik A."/>
        </authorList>
    </citation>
    <scope>NUCLEOTIDE SEQUENCE</scope>
    <source>
        <strain evidence="1">AG2-2IIIB</strain>
    </source>
</reference>
<dbReference type="AlphaFoldDB" id="A0A8H3ARP6"/>
<comment type="caution">
    <text evidence="1">The sequence shown here is derived from an EMBL/GenBank/DDBJ whole genome shotgun (WGS) entry which is preliminary data.</text>
</comment>